<gene>
    <name evidence="2" type="ORF">P8C59_005770</name>
</gene>
<evidence type="ECO:0000313" key="3">
    <source>
        <dbReference type="Proteomes" id="UP001217918"/>
    </source>
</evidence>
<name>A0AAD9MFU4_9PEZI</name>
<reference evidence="2" key="1">
    <citation type="journal article" date="2023" name="Mol. Plant Microbe Interact.">
        <title>Elucidating the Obligate Nature and Biological Capacity of an Invasive Fungal Corn Pathogen.</title>
        <authorList>
            <person name="MacCready J.S."/>
            <person name="Roggenkamp E.M."/>
            <person name="Gdanetz K."/>
            <person name="Chilvers M.I."/>
        </authorList>
    </citation>
    <scope>NUCLEOTIDE SEQUENCE</scope>
    <source>
        <strain evidence="2">PM02</strain>
    </source>
</reference>
<keyword evidence="3" id="KW-1185">Reference proteome</keyword>
<evidence type="ECO:0000259" key="1">
    <source>
        <dbReference type="PROSITE" id="PS51186"/>
    </source>
</evidence>
<comment type="caution">
    <text evidence="2">The sequence shown here is derived from an EMBL/GenBank/DDBJ whole genome shotgun (WGS) entry which is preliminary data.</text>
</comment>
<evidence type="ECO:0000313" key="2">
    <source>
        <dbReference type="EMBL" id="KAK2071341.1"/>
    </source>
</evidence>
<dbReference type="AlphaFoldDB" id="A0AAD9MFU4"/>
<organism evidence="2 3">
    <name type="scientific">Phyllachora maydis</name>
    <dbReference type="NCBI Taxonomy" id="1825666"/>
    <lineage>
        <taxon>Eukaryota</taxon>
        <taxon>Fungi</taxon>
        <taxon>Dikarya</taxon>
        <taxon>Ascomycota</taxon>
        <taxon>Pezizomycotina</taxon>
        <taxon>Sordariomycetes</taxon>
        <taxon>Sordariomycetidae</taxon>
        <taxon>Phyllachorales</taxon>
        <taxon>Phyllachoraceae</taxon>
        <taxon>Phyllachora</taxon>
    </lineage>
</organism>
<feature type="domain" description="N-acetyltransferase" evidence="1">
    <location>
        <begin position="31"/>
        <end position="214"/>
    </location>
</feature>
<dbReference type="Pfam" id="PF00583">
    <property type="entry name" value="Acetyltransf_1"/>
    <property type="match status" value="1"/>
</dbReference>
<sequence length="226" mass="25312">MKVRQDVFVTEQNVQLEFEQDDDDSRCCHWVAYAPAHDGPEPLNPLPHEDPGQVQSRPVGTIRLVPYPHPPHPQNGGAYLDGKLVGGDGLGSAVTEAHVRDRTTTFHDGREPYLKLGRLAVLRDSRGHGVATGLVREALRWVEQRPGFFGTNIASRGSWQSDVPPEDDWRGLVCVHAQKDAIPFWKRVGFVIDEEMGKWMEEGIPHVGMFRRLEVNEVKTSCCSDS</sequence>
<dbReference type="CDD" id="cd04301">
    <property type="entry name" value="NAT_SF"/>
    <property type="match status" value="1"/>
</dbReference>
<dbReference type="Gene3D" id="3.40.630.30">
    <property type="match status" value="1"/>
</dbReference>
<dbReference type="Proteomes" id="UP001217918">
    <property type="component" value="Unassembled WGS sequence"/>
</dbReference>
<dbReference type="InterPro" id="IPR016181">
    <property type="entry name" value="Acyl_CoA_acyltransferase"/>
</dbReference>
<dbReference type="InterPro" id="IPR000182">
    <property type="entry name" value="GNAT_dom"/>
</dbReference>
<dbReference type="SUPFAM" id="SSF55729">
    <property type="entry name" value="Acyl-CoA N-acyltransferases (Nat)"/>
    <property type="match status" value="1"/>
</dbReference>
<dbReference type="PROSITE" id="PS51186">
    <property type="entry name" value="GNAT"/>
    <property type="match status" value="1"/>
</dbReference>
<dbReference type="GO" id="GO:0016747">
    <property type="term" value="F:acyltransferase activity, transferring groups other than amino-acyl groups"/>
    <property type="evidence" value="ECO:0007669"/>
    <property type="project" value="InterPro"/>
</dbReference>
<proteinExistence type="predicted"/>
<protein>
    <recommendedName>
        <fullName evidence="1">N-acetyltransferase domain-containing protein</fullName>
    </recommendedName>
</protein>
<dbReference type="EMBL" id="JAQQPM010000005">
    <property type="protein sequence ID" value="KAK2071341.1"/>
    <property type="molecule type" value="Genomic_DNA"/>
</dbReference>
<accession>A0AAD9MFU4</accession>